<proteinExistence type="predicted"/>
<dbReference type="PANTHER" id="PTHR43682">
    <property type="entry name" value="LACTATE UTILIZATION PROTEIN C"/>
    <property type="match status" value="1"/>
</dbReference>
<dbReference type="InterPro" id="IPR037171">
    <property type="entry name" value="NagB/RpiA_transferase-like"/>
</dbReference>
<dbReference type="PANTHER" id="PTHR43682:SF1">
    <property type="entry name" value="LACTATE UTILIZATION PROTEIN C"/>
    <property type="match status" value="1"/>
</dbReference>
<feature type="domain" description="LUD" evidence="1">
    <location>
        <begin position="96"/>
        <end position="211"/>
    </location>
</feature>
<dbReference type="EMBL" id="JACHYB010000001">
    <property type="protein sequence ID" value="MBB3187503.1"/>
    <property type="molecule type" value="Genomic_DNA"/>
</dbReference>
<dbReference type="Gene3D" id="3.40.50.10420">
    <property type="entry name" value="NagB/RpiA/CoA transferase-like"/>
    <property type="match status" value="1"/>
</dbReference>
<dbReference type="InterPro" id="IPR003741">
    <property type="entry name" value="LUD_dom"/>
</dbReference>
<organism evidence="2 3">
    <name type="scientific">Microbacter margulisiae</name>
    <dbReference type="NCBI Taxonomy" id="1350067"/>
    <lineage>
        <taxon>Bacteria</taxon>
        <taxon>Pseudomonadati</taxon>
        <taxon>Bacteroidota</taxon>
        <taxon>Bacteroidia</taxon>
        <taxon>Bacteroidales</taxon>
        <taxon>Porphyromonadaceae</taxon>
        <taxon>Microbacter</taxon>
    </lineage>
</organism>
<name>A0A7W5H1E5_9PORP</name>
<dbReference type="InterPro" id="IPR024185">
    <property type="entry name" value="FTHF_cligase-like_sf"/>
</dbReference>
<evidence type="ECO:0000259" key="1">
    <source>
        <dbReference type="Pfam" id="PF02589"/>
    </source>
</evidence>
<gene>
    <name evidence="2" type="ORF">FHX64_001666</name>
</gene>
<dbReference type="SUPFAM" id="SSF100950">
    <property type="entry name" value="NagB/RpiA/CoA transferase-like"/>
    <property type="match status" value="1"/>
</dbReference>
<dbReference type="RefSeq" id="WP_183413267.1">
    <property type="nucleotide sequence ID" value="NZ_JACHYB010000001.1"/>
</dbReference>
<dbReference type="Pfam" id="PF02589">
    <property type="entry name" value="LUD_dom"/>
    <property type="match status" value="1"/>
</dbReference>
<dbReference type="Proteomes" id="UP000544222">
    <property type="component" value="Unassembled WGS sequence"/>
</dbReference>
<evidence type="ECO:0000313" key="3">
    <source>
        <dbReference type="Proteomes" id="UP000544222"/>
    </source>
</evidence>
<reference evidence="2 3" key="1">
    <citation type="submission" date="2020-08" db="EMBL/GenBank/DDBJ databases">
        <title>Genomic Encyclopedia of Type Strains, Phase IV (KMG-IV): sequencing the most valuable type-strain genomes for metagenomic binning, comparative biology and taxonomic classification.</title>
        <authorList>
            <person name="Goeker M."/>
        </authorList>
    </citation>
    <scope>NUCLEOTIDE SEQUENCE [LARGE SCALE GENOMIC DNA]</scope>
    <source>
        <strain evidence="2 3">DSM 27471</strain>
    </source>
</reference>
<dbReference type="AlphaFoldDB" id="A0A7W5H1E5"/>
<protein>
    <submittedName>
        <fullName evidence="2">L-lactate dehydrogenase complex protein LldG</fullName>
    </submittedName>
</protein>
<comment type="caution">
    <text evidence="2">The sequence shown here is derived from an EMBL/GenBank/DDBJ whole genome shotgun (WGS) entry which is preliminary data.</text>
</comment>
<accession>A0A7W5H1E5</accession>
<keyword evidence="3" id="KW-1185">Reference proteome</keyword>
<evidence type="ECO:0000313" key="2">
    <source>
        <dbReference type="EMBL" id="MBB3187503.1"/>
    </source>
</evidence>
<sequence>MNANKNAREAILSRIRQAKRHQPVILPPEPDWGMEPYKTPLNPLDQCFAHELEAVDGKCTIVSSEIKAMNAIRTMLAEQSISSLFCRDAELQSLLQHNSIETQSNPDDFNQMQAGITRCDYLIARTGSVLVSSAHPSGRQMNVFPPVHIVLAYKSQLRPFLEDAYVDMIVTYNKRLPSMITLITGPSRTADIEKTLVLGAHGPKTLWVIIVDDNTRW</sequence>